<gene>
    <name evidence="1" type="ORF">ALEPTO_LOCUS5318</name>
</gene>
<dbReference type="EMBL" id="CAJVPS010001464">
    <property type="protein sequence ID" value="CAG8539063.1"/>
    <property type="molecule type" value="Genomic_DNA"/>
</dbReference>
<protein>
    <submittedName>
        <fullName evidence="1">1373_t:CDS:1</fullName>
    </submittedName>
</protein>
<proteinExistence type="predicted"/>
<organism evidence="1 2">
    <name type="scientific">Ambispora leptoticha</name>
    <dbReference type="NCBI Taxonomy" id="144679"/>
    <lineage>
        <taxon>Eukaryota</taxon>
        <taxon>Fungi</taxon>
        <taxon>Fungi incertae sedis</taxon>
        <taxon>Mucoromycota</taxon>
        <taxon>Glomeromycotina</taxon>
        <taxon>Glomeromycetes</taxon>
        <taxon>Archaeosporales</taxon>
        <taxon>Ambisporaceae</taxon>
        <taxon>Ambispora</taxon>
    </lineage>
</organism>
<comment type="caution">
    <text evidence="1">The sequence shown here is derived from an EMBL/GenBank/DDBJ whole genome shotgun (WGS) entry which is preliminary data.</text>
</comment>
<evidence type="ECO:0000313" key="1">
    <source>
        <dbReference type="EMBL" id="CAG8539063.1"/>
    </source>
</evidence>
<reference evidence="1" key="1">
    <citation type="submission" date="2021-06" db="EMBL/GenBank/DDBJ databases">
        <authorList>
            <person name="Kallberg Y."/>
            <person name="Tangrot J."/>
            <person name="Rosling A."/>
        </authorList>
    </citation>
    <scope>NUCLEOTIDE SEQUENCE</scope>
    <source>
        <strain evidence="1">FL130A</strain>
    </source>
</reference>
<accession>A0A9N9AQD7</accession>
<keyword evidence="2" id="KW-1185">Reference proteome</keyword>
<name>A0A9N9AQD7_9GLOM</name>
<sequence>MRSIGQRRPNRSKYHETTICPMKSFTENPDALITLTDKQTIKVQKLINKAVENEYIDDTRLPQTLELTLEILEDFTNYKKVAKVPPIIHLPPYIKLMPMPKSVAGYKRKLISRHNVRNYKEPAGISDDNGTNTLENEHNIFVYQESANVGNVAKYIKLDPATKMNT</sequence>
<dbReference type="OrthoDB" id="10386545at2759"/>
<dbReference type="Proteomes" id="UP000789508">
    <property type="component" value="Unassembled WGS sequence"/>
</dbReference>
<evidence type="ECO:0000313" key="2">
    <source>
        <dbReference type="Proteomes" id="UP000789508"/>
    </source>
</evidence>
<dbReference type="AlphaFoldDB" id="A0A9N9AQD7"/>